<dbReference type="GO" id="GO:0042575">
    <property type="term" value="C:DNA polymerase complex"/>
    <property type="evidence" value="ECO:0007669"/>
    <property type="project" value="UniProtKB-ARBA"/>
</dbReference>
<dbReference type="Gene3D" id="3.30.70.270">
    <property type="match status" value="1"/>
</dbReference>
<proteinExistence type="predicted"/>
<dbReference type="InterPro" id="IPR050951">
    <property type="entry name" value="Retrovirus_Pol_polyprotein"/>
</dbReference>
<dbReference type="SUPFAM" id="SSF56672">
    <property type="entry name" value="DNA/RNA polymerases"/>
    <property type="match status" value="1"/>
</dbReference>
<dbReference type="AlphaFoldDB" id="A0A8X6QPY9"/>
<name>A0A8X6QPY9_NEPPI</name>
<dbReference type="InterPro" id="IPR001584">
    <property type="entry name" value="Integrase_cat-core"/>
</dbReference>
<evidence type="ECO:0000313" key="3">
    <source>
        <dbReference type="Proteomes" id="UP000887013"/>
    </source>
</evidence>
<dbReference type="GO" id="GO:0071897">
    <property type="term" value="P:DNA biosynthetic process"/>
    <property type="evidence" value="ECO:0007669"/>
    <property type="project" value="UniProtKB-ARBA"/>
</dbReference>
<dbReference type="SUPFAM" id="SSF53098">
    <property type="entry name" value="Ribonuclease H-like"/>
    <property type="match status" value="1"/>
</dbReference>
<evidence type="ECO:0000259" key="1">
    <source>
        <dbReference type="PROSITE" id="PS50994"/>
    </source>
</evidence>
<protein>
    <submittedName>
        <fullName evidence="2">Retrovirus-related Pol polyprotein from transposon 297</fullName>
    </submittedName>
</protein>
<comment type="caution">
    <text evidence="2">The sequence shown here is derived from an EMBL/GenBank/DDBJ whole genome shotgun (WGS) entry which is preliminary data.</text>
</comment>
<sequence>MKINIFTILNKLRLEEYGLVLNASKIVRGETSVKFLVHIVTTEGIFPIPEKVAAITNFPKLENVKELRSFLATYNFYRRFTPHPARTQAVLNSYLKEIKRKDRTPILIRASLKVAERYVWLSIRQDVTLFARTYLQCQRAKLSRHARSEIGKFETPRFEHAYIDLVGPLPPSEVFRYSLSCVDRPSKWPEAFPLVDITAEAVVRVFYTGWISRFGPPLRLTTDQGTQF</sequence>
<dbReference type="InterPro" id="IPR043128">
    <property type="entry name" value="Rev_trsase/Diguanyl_cyclase"/>
</dbReference>
<organism evidence="2 3">
    <name type="scientific">Nephila pilipes</name>
    <name type="common">Giant wood spider</name>
    <name type="synonym">Nephila maculata</name>
    <dbReference type="NCBI Taxonomy" id="299642"/>
    <lineage>
        <taxon>Eukaryota</taxon>
        <taxon>Metazoa</taxon>
        <taxon>Ecdysozoa</taxon>
        <taxon>Arthropoda</taxon>
        <taxon>Chelicerata</taxon>
        <taxon>Arachnida</taxon>
        <taxon>Araneae</taxon>
        <taxon>Araneomorphae</taxon>
        <taxon>Entelegynae</taxon>
        <taxon>Araneoidea</taxon>
        <taxon>Nephilidae</taxon>
        <taxon>Nephila</taxon>
    </lineage>
</organism>
<keyword evidence="3" id="KW-1185">Reference proteome</keyword>
<dbReference type="Gene3D" id="3.30.420.10">
    <property type="entry name" value="Ribonuclease H-like superfamily/Ribonuclease H"/>
    <property type="match status" value="1"/>
</dbReference>
<dbReference type="GO" id="GO:0003676">
    <property type="term" value="F:nucleic acid binding"/>
    <property type="evidence" value="ECO:0007669"/>
    <property type="project" value="InterPro"/>
</dbReference>
<reference evidence="2" key="1">
    <citation type="submission" date="2020-08" db="EMBL/GenBank/DDBJ databases">
        <title>Multicomponent nature underlies the extraordinary mechanical properties of spider dragline silk.</title>
        <authorList>
            <person name="Kono N."/>
            <person name="Nakamura H."/>
            <person name="Mori M."/>
            <person name="Yoshida Y."/>
            <person name="Ohtoshi R."/>
            <person name="Malay A.D."/>
            <person name="Moran D.A.P."/>
            <person name="Tomita M."/>
            <person name="Numata K."/>
            <person name="Arakawa K."/>
        </authorList>
    </citation>
    <scope>NUCLEOTIDE SEQUENCE</scope>
</reference>
<dbReference type="Proteomes" id="UP000887013">
    <property type="component" value="Unassembled WGS sequence"/>
</dbReference>
<dbReference type="GO" id="GO:0015074">
    <property type="term" value="P:DNA integration"/>
    <property type="evidence" value="ECO:0007669"/>
    <property type="project" value="InterPro"/>
</dbReference>
<feature type="domain" description="Integrase catalytic" evidence="1">
    <location>
        <begin position="152"/>
        <end position="228"/>
    </location>
</feature>
<gene>
    <name evidence="2" type="primary">pol_1144</name>
    <name evidence="2" type="ORF">NPIL_365151</name>
</gene>
<evidence type="ECO:0000313" key="2">
    <source>
        <dbReference type="EMBL" id="GFU38012.1"/>
    </source>
</evidence>
<accession>A0A8X6QPY9</accession>
<dbReference type="OrthoDB" id="6431229at2759"/>
<dbReference type="InterPro" id="IPR043502">
    <property type="entry name" value="DNA/RNA_pol_sf"/>
</dbReference>
<dbReference type="InterPro" id="IPR036397">
    <property type="entry name" value="RNaseH_sf"/>
</dbReference>
<dbReference type="PANTHER" id="PTHR37984:SF5">
    <property type="entry name" value="PROTEIN NYNRIN-LIKE"/>
    <property type="match status" value="1"/>
</dbReference>
<dbReference type="PANTHER" id="PTHR37984">
    <property type="entry name" value="PROTEIN CBG26694"/>
    <property type="match status" value="1"/>
</dbReference>
<dbReference type="EMBL" id="BMAW01035044">
    <property type="protein sequence ID" value="GFU38012.1"/>
    <property type="molecule type" value="Genomic_DNA"/>
</dbReference>
<dbReference type="InterPro" id="IPR012337">
    <property type="entry name" value="RNaseH-like_sf"/>
</dbReference>
<dbReference type="PROSITE" id="PS50994">
    <property type="entry name" value="INTEGRASE"/>
    <property type="match status" value="1"/>
</dbReference>